<evidence type="ECO:0000256" key="1">
    <source>
        <dbReference type="SAM" id="MobiDB-lite"/>
    </source>
</evidence>
<feature type="region of interest" description="Disordered" evidence="1">
    <location>
        <begin position="108"/>
        <end position="142"/>
    </location>
</feature>
<organism evidence="2">
    <name type="scientific">freshwater metagenome</name>
    <dbReference type="NCBI Taxonomy" id="449393"/>
    <lineage>
        <taxon>unclassified sequences</taxon>
        <taxon>metagenomes</taxon>
        <taxon>ecological metagenomes</taxon>
    </lineage>
</organism>
<gene>
    <name evidence="2" type="ORF">UFOPK2855_00722</name>
</gene>
<dbReference type="EMBL" id="CAEZZK010000128">
    <property type="protein sequence ID" value="CAB4762071.1"/>
    <property type="molecule type" value="Genomic_DNA"/>
</dbReference>
<evidence type="ECO:0000313" key="2">
    <source>
        <dbReference type="EMBL" id="CAB4762071.1"/>
    </source>
</evidence>
<accession>A0A6J6UPZ3</accession>
<name>A0A6J6UPZ3_9ZZZZ</name>
<reference evidence="2" key="1">
    <citation type="submission" date="2020-05" db="EMBL/GenBank/DDBJ databases">
        <authorList>
            <person name="Chiriac C."/>
            <person name="Salcher M."/>
            <person name="Ghai R."/>
            <person name="Kavagutti S V."/>
        </authorList>
    </citation>
    <scope>NUCLEOTIDE SEQUENCE</scope>
</reference>
<sequence length="142" mass="16654">MKPHRDIGHTDYQKSKPATRPPGHLSAREFFRRLHPITLELHGRSSLKFAKYLQHECQEPFQSPSHIGQGLQPEDRFYLRRQQFLNYFQALNNSLLKSAPRYLERRQPLAQHLHKQPASDSLHIRSQRDPEYQSDAACCPSN</sequence>
<dbReference type="AlphaFoldDB" id="A0A6J6UPZ3"/>
<feature type="region of interest" description="Disordered" evidence="1">
    <location>
        <begin position="1"/>
        <end position="24"/>
    </location>
</feature>
<protein>
    <submittedName>
        <fullName evidence="2">Unannotated protein</fullName>
    </submittedName>
</protein>
<proteinExistence type="predicted"/>
<feature type="compositionally biased region" description="Basic and acidic residues" evidence="1">
    <location>
        <begin position="122"/>
        <end position="131"/>
    </location>
</feature>
<feature type="compositionally biased region" description="Basic and acidic residues" evidence="1">
    <location>
        <begin position="1"/>
        <end position="14"/>
    </location>
</feature>